<evidence type="ECO:0000256" key="1">
    <source>
        <dbReference type="ARBA" id="ARBA00009369"/>
    </source>
</evidence>
<comment type="similarity">
    <text evidence="1 5">Belongs to the MreC family.</text>
</comment>
<dbReference type="Proteomes" id="UP000005947">
    <property type="component" value="Unassembled WGS sequence"/>
</dbReference>
<reference evidence="8 9" key="1">
    <citation type="submission" date="2011-02" db="EMBL/GenBank/DDBJ databases">
        <authorList>
            <person name="Muzny D."/>
            <person name="Qin X."/>
            <person name="Buhay C."/>
            <person name="Dugan-Rocha S."/>
            <person name="Ding Y."/>
            <person name="Chen G."/>
            <person name="Hawes A."/>
            <person name="Holder M."/>
            <person name="Jhangiani S."/>
            <person name="Johnson A."/>
            <person name="Khan Z."/>
            <person name="Li Z."/>
            <person name="Liu W."/>
            <person name="Liu X."/>
            <person name="Perez L."/>
            <person name="Shen H."/>
            <person name="Wang Q."/>
            <person name="Watt J."/>
            <person name="Xi L."/>
            <person name="Xin Y."/>
            <person name="Zhou J."/>
            <person name="Deng J."/>
            <person name="Jiang H."/>
            <person name="Liu Y."/>
            <person name="Qu J."/>
            <person name="Song X.-Z."/>
            <person name="Zhang L."/>
            <person name="Villasana D."/>
            <person name="Johnson A."/>
            <person name="Liu J."/>
            <person name="Liyanage D."/>
            <person name="Lorensuhewa L."/>
            <person name="Robinson T."/>
            <person name="Song A."/>
            <person name="Song B.-B."/>
            <person name="Dinh H."/>
            <person name="Thornton R."/>
            <person name="Coyle M."/>
            <person name="Francisco L."/>
            <person name="Jackson L."/>
            <person name="Javaid M."/>
            <person name="Korchina V."/>
            <person name="Kovar C."/>
            <person name="Mata R."/>
            <person name="Mathew T."/>
            <person name="Ngo R."/>
            <person name="Nguyen L."/>
            <person name="Nguyen N."/>
            <person name="Okwuonu G."/>
            <person name="Ongeri F."/>
            <person name="Pham C."/>
            <person name="Simmons D."/>
            <person name="Wilczek-Boney K."/>
            <person name="Hale W."/>
            <person name="Jakkamsetti A."/>
            <person name="Pham P."/>
            <person name="Ruth R."/>
            <person name="San Lucas F."/>
            <person name="Warren J."/>
            <person name="Zhang J."/>
            <person name="Zhao Z."/>
            <person name="Zhou C."/>
            <person name="Zhu D."/>
            <person name="Lee S."/>
            <person name="Bess C."/>
            <person name="Blankenburg K."/>
            <person name="Forbes L."/>
            <person name="Fu Q."/>
            <person name="Gubbala S."/>
            <person name="Hirani K."/>
            <person name="Jayaseelan J.C."/>
            <person name="Lara F."/>
            <person name="Munidasa M."/>
            <person name="Palculict T."/>
            <person name="Patil S."/>
            <person name="Pu L.-L."/>
            <person name="Saada N."/>
            <person name="Tang L."/>
            <person name="Weissenberger G."/>
            <person name="Zhu Y."/>
            <person name="Hemphill L."/>
            <person name="Shang Y."/>
            <person name="Youmans B."/>
            <person name="Ayvaz T."/>
            <person name="Ross M."/>
            <person name="Santibanez J."/>
            <person name="Aqrawi P."/>
            <person name="Gross S."/>
            <person name="Joshi V."/>
            <person name="Fowler G."/>
            <person name="Nazareth L."/>
            <person name="Reid J."/>
            <person name="Worley K."/>
            <person name="Petrosino J."/>
            <person name="Highlander S."/>
            <person name="Gibbs R."/>
        </authorList>
    </citation>
    <scope>NUCLEOTIDE SEQUENCE [LARGE SCALE GENOMIC DNA]</scope>
    <source>
        <strain evidence="8 9">DSM 15829</strain>
    </source>
</reference>
<evidence type="ECO:0000256" key="2">
    <source>
        <dbReference type="ARBA" id="ARBA00013855"/>
    </source>
</evidence>
<protein>
    <recommendedName>
        <fullName evidence="2 5">Cell shape-determining protein MreC</fullName>
    </recommendedName>
    <alternativeName>
        <fullName evidence="4 5">Cell shape protein MreC</fullName>
    </alternativeName>
</protein>
<accession>F1T5E9</accession>
<feature type="domain" description="Rod shape-determining protein MreC beta-barrel core" evidence="7">
    <location>
        <begin position="135"/>
        <end position="280"/>
    </location>
</feature>
<dbReference type="AlphaFoldDB" id="F1T5E9"/>
<dbReference type="EMBL" id="ACGK02000001">
    <property type="protein sequence ID" value="EGF23880.1"/>
    <property type="molecule type" value="Genomic_DNA"/>
</dbReference>
<evidence type="ECO:0000256" key="4">
    <source>
        <dbReference type="ARBA" id="ARBA00032089"/>
    </source>
</evidence>
<dbReference type="InterPro" id="IPR042177">
    <property type="entry name" value="Cell/Rod_1"/>
</dbReference>
<dbReference type="OrthoDB" id="9808025at2"/>
<comment type="function">
    <text evidence="5">Involved in formation and maintenance of cell shape.</text>
</comment>
<evidence type="ECO:0000256" key="5">
    <source>
        <dbReference type="PIRNR" id="PIRNR038471"/>
    </source>
</evidence>
<dbReference type="Gene3D" id="2.40.10.350">
    <property type="entry name" value="Rod shape-determining protein MreC, domain 2"/>
    <property type="match status" value="1"/>
</dbReference>
<dbReference type="InterPro" id="IPR042175">
    <property type="entry name" value="Cell/Rod_MreC_2"/>
</dbReference>
<feature type="compositionally biased region" description="Low complexity" evidence="6">
    <location>
        <begin position="310"/>
        <end position="341"/>
    </location>
</feature>
<comment type="caution">
    <text evidence="8">The sequence shown here is derived from an EMBL/GenBank/DDBJ whole genome shotgun (WGS) entry which is preliminary data.</text>
</comment>
<keyword evidence="9" id="KW-1185">Reference proteome</keyword>
<dbReference type="Pfam" id="PF04085">
    <property type="entry name" value="MreC"/>
    <property type="match status" value="1"/>
</dbReference>
<evidence type="ECO:0000259" key="7">
    <source>
        <dbReference type="Pfam" id="PF04085"/>
    </source>
</evidence>
<evidence type="ECO:0000256" key="6">
    <source>
        <dbReference type="SAM" id="MobiDB-lite"/>
    </source>
</evidence>
<name>F1T5E9_9ACTN</name>
<gene>
    <name evidence="8" type="primary">mreC</name>
    <name evidence="8" type="ORF">HMPREF0091_10827</name>
</gene>
<dbReference type="InterPro" id="IPR007221">
    <property type="entry name" value="MreC"/>
</dbReference>
<dbReference type="PANTHER" id="PTHR34138">
    <property type="entry name" value="CELL SHAPE-DETERMINING PROTEIN MREC"/>
    <property type="match status" value="1"/>
</dbReference>
<dbReference type="InterPro" id="IPR055342">
    <property type="entry name" value="MreC_beta-barrel_core"/>
</dbReference>
<dbReference type="GO" id="GO:0005886">
    <property type="term" value="C:plasma membrane"/>
    <property type="evidence" value="ECO:0007669"/>
    <property type="project" value="TreeGrafter"/>
</dbReference>
<evidence type="ECO:0000313" key="9">
    <source>
        <dbReference type="Proteomes" id="UP000005947"/>
    </source>
</evidence>
<dbReference type="GO" id="GO:0008360">
    <property type="term" value="P:regulation of cell shape"/>
    <property type="evidence" value="ECO:0007669"/>
    <property type="project" value="UniProtKB-KW"/>
</dbReference>
<evidence type="ECO:0000256" key="3">
    <source>
        <dbReference type="ARBA" id="ARBA00022960"/>
    </source>
</evidence>
<feature type="region of interest" description="Disordered" evidence="6">
    <location>
        <begin position="288"/>
        <end position="341"/>
    </location>
</feature>
<dbReference type="eggNOG" id="COG1792">
    <property type="taxonomic scope" value="Bacteria"/>
</dbReference>
<proteinExistence type="inferred from homology"/>
<keyword evidence="3 5" id="KW-0133">Cell shape</keyword>
<dbReference type="Gene3D" id="2.40.10.340">
    <property type="entry name" value="Rod shape-determining protein MreC, domain 1"/>
    <property type="match status" value="1"/>
</dbReference>
<evidence type="ECO:0000313" key="8">
    <source>
        <dbReference type="EMBL" id="EGF23880.1"/>
    </source>
</evidence>
<sequence length="341" mass="35764">MPMHKRRSKIGLNKQSQSLNLRVLVFCLASSLTLFGFSFREQGVGPFSIARSVVGTICIPIHYAGALATFPIRAAATAFGNAGATHETLSSLKQENAQLLARVSELEEAKKTTDRLQDLLALKSTYNLQSCAARIISGSHSSWEDCVTIDKGTTSGLSVGMPVMDSNGAIGQIVQCSATSSVVRLLSDEKSSIPAMIQSSRAQGVVQGSVDGTIRLTLINSNLKADVGDIVLTSGLGGIFPKGVPLGKITTVDKVPGSLYYNIHIAKLSPTENLEEVLVVTSLTEEQKATDKDISDADAQDSVANQDFTSVKSNDSSSSASSSPTKDSSASGTSTSSSKGE</sequence>
<dbReference type="PANTHER" id="PTHR34138:SF1">
    <property type="entry name" value="CELL SHAPE-DETERMINING PROTEIN MREC"/>
    <property type="match status" value="1"/>
</dbReference>
<organism evidence="8 9">
    <name type="scientific">Fannyhessea vaginae DSM 15829</name>
    <dbReference type="NCBI Taxonomy" id="525256"/>
    <lineage>
        <taxon>Bacteria</taxon>
        <taxon>Bacillati</taxon>
        <taxon>Actinomycetota</taxon>
        <taxon>Coriobacteriia</taxon>
        <taxon>Coriobacteriales</taxon>
        <taxon>Atopobiaceae</taxon>
        <taxon>Fannyhessea</taxon>
    </lineage>
</organism>
<dbReference type="PIRSF" id="PIRSF038471">
    <property type="entry name" value="MreC"/>
    <property type="match status" value="1"/>
</dbReference>
<dbReference type="NCBIfam" id="TIGR00219">
    <property type="entry name" value="mreC"/>
    <property type="match status" value="1"/>
</dbReference>